<dbReference type="PANTHER" id="PTHR43581:SF2">
    <property type="entry name" value="EXCINUCLEASE ATPASE SUBUNIT"/>
    <property type="match status" value="1"/>
</dbReference>
<organism evidence="2 3">
    <name type="scientific">Pseudomonas veronii</name>
    <dbReference type="NCBI Taxonomy" id="76761"/>
    <lineage>
        <taxon>Bacteria</taxon>
        <taxon>Pseudomonadati</taxon>
        <taxon>Pseudomonadota</taxon>
        <taxon>Gammaproteobacteria</taxon>
        <taxon>Pseudomonadales</taxon>
        <taxon>Pseudomonadaceae</taxon>
        <taxon>Pseudomonas</taxon>
    </lineage>
</organism>
<feature type="domain" description="ATPase AAA-type core" evidence="1">
    <location>
        <begin position="506"/>
        <end position="628"/>
    </location>
</feature>
<accession>A0A5M8FPC1</accession>
<dbReference type="SUPFAM" id="SSF52540">
    <property type="entry name" value="P-loop containing nucleoside triphosphate hydrolases"/>
    <property type="match status" value="1"/>
</dbReference>
<dbReference type="InterPro" id="IPR027417">
    <property type="entry name" value="P-loop_NTPase"/>
</dbReference>
<dbReference type="GO" id="GO:0016887">
    <property type="term" value="F:ATP hydrolysis activity"/>
    <property type="evidence" value="ECO:0007669"/>
    <property type="project" value="InterPro"/>
</dbReference>
<evidence type="ECO:0000313" key="3">
    <source>
        <dbReference type="Proteomes" id="UP000323909"/>
    </source>
</evidence>
<reference evidence="2 3" key="1">
    <citation type="submission" date="2019-09" db="EMBL/GenBank/DDBJ databases">
        <title>Genomic sequencing of 4 copper resistant soil isolates.</title>
        <authorList>
            <person name="Havryliuk O."/>
        </authorList>
    </citation>
    <scope>NUCLEOTIDE SEQUENCE [LARGE SCALE GENOMIC DNA]</scope>
    <source>
        <strain evidence="2 3">UKR4</strain>
    </source>
</reference>
<comment type="caution">
    <text evidence="2">The sequence shown here is derived from an EMBL/GenBank/DDBJ whole genome shotgun (WGS) entry which is preliminary data.</text>
</comment>
<evidence type="ECO:0000259" key="1">
    <source>
        <dbReference type="Pfam" id="PF13304"/>
    </source>
</evidence>
<dbReference type="PANTHER" id="PTHR43581">
    <property type="entry name" value="ATP/GTP PHOSPHATASE"/>
    <property type="match status" value="1"/>
</dbReference>
<dbReference type="Pfam" id="PF13304">
    <property type="entry name" value="AAA_21"/>
    <property type="match status" value="1"/>
</dbReference>
<dbReference type="InterPro" id="IPR051396">
    <property type="entry name" value="Bact_Antivir_Def_Nuclease"/>
</dbReference>
<gene>
    <name evidence="2" type="ORF">F3K53_08165</name>
</gene>
<dbReference type="RefSeq" id="WP_150054871.1">
    <property type="nucleotide sequence ID" value="NZ_JAARMA010000014.1"/>
</dbReference>
<dbReference type="EMBL" id="VWXT01000102">
    <property type="protein sequence ID" value="KAA6182762.1"/>
    <property type="molecule type" value="Genomic_DNA"/>
</dbReference>
<dbReference type="GO" id="GO:0005524">
    <property type="term" value="F:ATP binding"/>
    <property type="evidence" value="ECO:0007669"/>
    <property type="project" value="InterPro"/>
</dbReference>
<proteinExistence type="predicted"/>
<dbReference type="AlphaFoldDB" id="A0A5M8FPC1"/>
<name>A0A5M8FPC1_PSEVE</name>
<protein>
    <submittedName>
        <fullName evidence="2">AAA family ATPase</fullName>
    </submittedName>
</protein>
<dbReference type="Gene3D" id="3.40.50.300">
    <property type="entry name" value="P-loop containing nucleotide triphosphate hydrolases"/>
    <property type="match status" value="1"/>
</dbReference>
<sequence>MQFFERSAEPPPKFFRGSVASGARHRLLQFFELDPVERAQTRFSDHALDLKDGTVFDGLGRLFRGKCAFCETRGETFPYRFRPSASATPEAKNSHLYYSWLANAWENIYPICHRCVPRQSEFFPVTGNRVRLPDIDDIQWYVDEDLGSWRGYPIAERQLLIDPCRNERFYDYFFISITGMLQKQGARGALTIEHFKLNREDLVEKRRIRLGEYRRLLLTPDTTERLVVVEGNFPIFDFSNLEFGGLWYLQCRMIVQHLSRALKKKVDVSRTKVGHSFRALSLHKGFDEYREILQSWIETGDFGRYPSIAITQPERVEPTSMSDEQLPVTPSVYPSLLSIELTHFKAIDYLKLQLTLPSADSVLSSEPMHSAMLILGENATGKSSILEATALALSDRKTRKALGLKASDLVLDSTQLGAKNQDGMLSAQIRLGFDEGPDTVLEINKAGWKPQTSFLRPPVFAYGAFRQYQKNSDKFKLGHSVFNLFNSNRLLPDPEPWLLALKDDDLNEVTRALRFIMTVEENIQVIEKSEDELRCFIVTVQGGVKVKTPLTQVSSGYRSVLAMVCDIMRRLMDRSTNPHYQSLENARAIVLIDEVEAHLHPRWKIQIMGALRMALPKVTFIATSHDPLCVRGMRNGEVIVVHRTTTTSDGEGGDTEQRALVEQLQHLPDISQLTIEQLLTSDFFNVASTDQPVMNLKMAKLADLLSASYRGELSDPEDQQLVARFKQEINDVLPVGTTRGQQVVQEAVARFLQARTTASSEQLKALDEAAKREILDLLEGF</sequence>
<evidence type="ECO:0000313" key="2">
    <source>
        <dbReference type="EMBL" id="KAA6182762.1"/>
    </source>
</evidence>
<dbReference type="Proteomes" id="UP000323909">
    <property type="component" value="Unassembled WGS sequence"/>
</dbReference>
<dbReference type="InterPro" id="IPR003959">
    <property type="entry name" value="ATPase_AAA_core"/>
</dbReference>